<dbReference type="Proteomes" id="UP001642409">
    <property type="component" value="Unassembled WGS sequence"/>
</dbReference>
<feature type="domain" description="Rab-GAP TBC" evidence="1">
    <location>
        <begin position="24"/>
        <end position="297"/>
    </location>
</feature>
<dbReference type="EMBL" id="CAXDID020000021">
    <property type="protein sequence ID" value="CAL5987657.1"/>
    <property type="molecule type" value="Genomic_DNA"/>
</dbReference>
<dbReference type="InterPro" id="IPR000195">
    <property type="entry name" value="Rab-GAP-TBC_dom"/>
</dbReference>
<dbReference type="Gene3D" id="1.10.472.80">
    <property type="entry name" value="Ypt/Rab-GAP domain of gyp1p, domain 3"/>
    <property type="match status" value="1"/>
</dbReference>
<dbReference type="SUPFAM" id="SSF47923">
    <property type="entry name" value="Ypt/Rab-GAP domain of gyp1p"/>
    <property type="match status" value="2"/>
</dbReference>
<keyword evidence="3" id="KW-1185">Reference proteome</keyword>
<reference evidence="2 3" key="1">
    <citation type="submission" date="2024-07" db="EMBL/GenBank/DDBJ databases">
        <authorList>
            <person name="Akdeniz Z."/>
        </authorList>
    </citation>
    <scope>NUCLEOTIDE SEQUENCE [LARGE SCALE GENOMIC DNA]</scope>
</reference>
<protein>
    <submittedName>
        <fullName evidence="2">Rab-GTPase-TBC_domain-containing protein</fullName>
    </submittedName>
</protein>
<proteinExistence type="predicted"/>
<organism evidence="2 3">
    <name type="scientific">Hexamita inflata</name>
    <dbReference type="NCBI Taxonomy" id="28002"/>
    <lineage>
        <taxon>Eukaryota</taxon>
        <taxon>Metamonada</taxon>
        <taxon>Diplomonadida</taxon>
        <taxon>Hexamitidae</taxon>
        <taxon>Hexamitinae</taxon>
        <taxon>Hexamita</taxon>
    </lineage>
</organism>
<dbReference type="PANTHER" id="PTHR22957">
    <property type="entry name" value="TBC1 DOMAIN FAMILY MEMBER GTPASE-ACTIVATING PROTEIN"/>
    <property type="match status" value="1"/>
</dbReference>
<evidence type="ECO:0000259" key="1">
    <source>
        <dbReference type="PROSITE" id="PS50086"/>
    </source>
</evidence>
<dbReference type="SMART" id="SM00164">
    <property type="entry name" value="TBC"/>
    <property type="match status" value="1"/>
</dbReference>
<dbReference type="Pfam" id="PF00566">
    <property type="entry name" value="RabGAP-TBC"/>
    <property type="match status" value="1"/>
</dbReference>
<accession>A0ABP1HAD3</accession>
<dbReference type="Gene3D" id="1.10.8.270">
    <property type="entry name" value="putative rabgap domain of human tbc1 domain family member 14 like domains"/>
    <property type="match status" value="1"/>
</dbReference>
<evidence type="ECO:0000313" key="3">
    <source>
        <dbReference type="Proteomes" id="UP001642409"/>
    </source>
</evidence>
<dbReference type="InterPro" id="IPR035969">
    <property type="entry name" value="Rab-GAP_TBC_sf"/>
</dbReference>
<dbReference type="PROSITE" id="PS50086">
    <property type="entry name" value="TBC_RABGAP"/>
    <property type="match status" value="1"/>
</dbReference>
<name>A0ABP1HAD3_9EUKA</name>
<gene>
    <name evidence="2" type="ORF">HINF_LOCUS10002</name>
</gene>
<sequence>MSCINKYLPLQRKQLAQYLISSGVPDAFTRVFAWLRIFGFIDNQPETMIKQLNKLINDYFRLKNKVFKEFQPEPQLEMRERFMQYVNSQALNSKIRDNVRKDVLRIMPDEPYFKSYEVRTAIFRLTYLLTQQLNTDHCQGFDDIIAVVYYVCIDGLTLVQQLVQSNQSLQRDDDDNPDSDFRSSFQFMSFINQHLLRTNSLETVSEAIAFQIYRHIISLTLNWFTDQESSQNTQSLKQITDLTLKVAHEICPQLHTILNKLEVPPELFVCRIARTLFSRELPVNQLINLWDFIFFDGFLNNEPLRSVPEFVCIIIYNTLQQFICDDFDLLIIQQKIFESNPYKEYKEDLWRIYVSQLQYITQQTNRRFEVPVYAKHKFQIESANLRQMFKRFYYTPDTRIQKTKTKQTERQKMHEQLQMLQLDAAGFLDQLVDQLQVLKEPNADLFSCLASLTYFEQILQKYEPGNYSAVAESGTQFQKTLEKEIELCQNKITQISMRICDNKELLDKVVKNAENQK</sequence>
<comment type="caution">
    <text evidence="2">The sequence shown here is derived from an EMBL/GenBank/DDBJ whole genome shotgun (WGS) entry which is preliminary data.</text>
</comment>
<evidence type="ECO:0000313" key="2">
    <source>
        <dbReference type="EMBL" id="CAL5987657.1"/>
    </source>
</evidence>